<sequence length="447" mass="46142">MSPPTARIPILLRARIPVLLRESAFRRYWSAQVVSLIGDQISLIAIPLVAVIVLGADAAEMGLLKTAELLPALLLSLPAGAWIDRRSRRRRIMIAADLLRALLIVSLPVAYVVGVLTLAQLYAVAFAVGACAVVFDICNATLFVSLVPKSRFVAGNSLLNGSRAMAFVSGPGAGGLLVQVLAVPLALLADALTFLYSAALLARIAPVEPPSAPSAKGYLTEGVRWALRHPTVRVMCAASGTVQFFNLMFHTLFVFYATTELGLQPALLGVVLGSGAIGGLIGAATAGRVVRGIGIGPAILLGYAGFTVPLLLVPLAGGATPLVVALLFLAEFLSSVGVMLVDISSGSLLAALIPDALRSRVAGASRTLNYGFRPLGAMAGGALGTVLGLRPTLWIATAGATLCLLWLLPSPVPRIRTLPGAATGQEPQPEPGLAPSASLPERAGEAT</sequence>
<comment type="caution">
    <text evidence="9">The sequence shown here is derived from an EMBL/GenBank/DDBJ whole genome shotgun (WGS) entry which is preliminary data.</text>
</comment>
<evidence type="ECO:0000256" key="5">
    <source>
        <dbReference type="ARBA" id="ARBA00023136"/>
    </source>
</evidence>
<dbReference type="GO" id="GO:0005886">
    <property type="term" value="C:plasma membrane"/>
    <property type="evidence" value="ECO:0007669"/>
    <property type="project" value="UniProtKB-SubCell"/>
</dbReference>
<dbReference type="GO" id="GO:0022857">
    <property type="term" value="F:transmembrane transporter activity"/>
    <property type="evidence" value="ECO:0007669"/>
    <property type="project" value="InterPro"/>
</dbReference>
<dbReference type="EMBL" id="BLIN01000005">
    <property type="protein sequence ID" value="GFE09868.1"/>
    <property type="molecule type" value="Genomic_DNA"/>
</dbReference>
<dbReference type="SUPFAM" id="SSF103473">
    <property type="entry name" value="MFS general substrate transporter"/>
    <property type="match status" value="1"/>
</dbReference>
<keyword evidence="5 7" id="KW-0472">Membrane</keyword>
<dbReference type="Proteomes" id="UP000435837">
    <property type="component" value="Unassembled WGS sequence"/>
</dbReference>
<feature type="transmembrane region" description="Helical" evidence="7">
    <location>
        <begin position="33"/>
        <end position="56"/>
    </location>
</feature>
<name>A0A640SFH1_9ACTN</name>
<comment type="subcellular location">
    <subcellularLocation>
        <location evidence="1">Cell membrane</location>
        <topology evidence="1">Multi-pass membrane protein</topology>
    </subcellularLocation>
</comment>
<dbReference type="CDD" id="cd06173">
    <property type="entry name" value="MFS_MefA_like"/>
    <property type="match status" value="1"/>
</dbReference>
<protein>
    <submittedName>
        <fullName evidence="9">MFS transporter</fullName>
    </submittedName>
</protein>
<dbReference type="OrthoDB" id="9815525at2"/>
<dbReference type="PANTHER" id="PTHR23513:SF6">
    <property type="entry name" value="MAJOR FACILITATOR SUPERFAMILY ASSOCIATED DOMAIN-CONTAINING PROTEIN"/>
    <property type="match status" value="1"/>
</dbReference>
<evidence type="ECO:0000256" key="4">
    <source>
        <dbReference type="ARBA" id="ARBA00022989"/>
    </source>
</evidence>
<evidence type="ECO:0000256" key="2">
    <source>
        <dbReference type="ARBA" id="ARBA00022475"/>
    </source>
</evidence>
<feature type="transmembrane region" description="Helical" evidence="7">
    <location>
        <begin position="95"/>
        <end position="116"/>
    </location>
</feature>
<feature type="transmembrane region" description="Helical" evidence="7">
    <location>
        <begin position="298"/>
        <end position="316"/>
    </location>
</feature>
<gene>
    <name evidence="9" type="ORF">Scani_61360</name>
</gene>
<organism evidence="9 10">
    <name type="scientific">Streptomyces caniferus</name>
    <dbReference type="NCBI Taxonomy" id="285557"/>
    <lineage>
        <taxon>Bacteria</taxon>
        <taxon>Bacillati</taxon>
        <taxon>Actinomycetota</taxon>
        <taxon>Actinomycetes</taxon>
        <taxon>Kitasatosporales</taxon>
        <taxon>Streptomycetaceae</taxon>
        <taxon>Streptomyces</taxon>
    </lineage>
</organism>
<feature type="region of interest" description="Disordered" evidence="6">
    <location>
        <begin position="418"/>
        <end position="447"/>
    </location>
</feature>
<feature type="transmembrane region" description="Helical" evidence="7">
    <location>
        <begin position="234"/>
        <end position="257"/>
    </location>
</feature>
<evidence type="ECO:0000256" key="6">
    <source>
        <dbReference type="SAM" id="MobiDB-lite"/>
    </source>
</evidence>
<evidence type="ECO:0000256" key="3">
    <source>
        <dbReference type="ARBA" id="ARBA00022692"/>
    </source>
</evidence>
<feature type="domain" description="Major facilitator superfamily (MFS) profile" evidence="8">
    <location>
        <begin position="232"/>
        <end position="447"/>
    </location>
</feature>
<dbReference type="InterPro" id="IPR011701">
    <property type="entry name" value="MFS"/>
</dbReference>
<dbReference type="RefSeq" id="WP_159480837.1">
    <property type="nucleotide sequence ID" value="NZ_BAAATH010000007.1"/>
</dbReference>
<keyword evidence="2" id="KW-1003">Cell membrane</keyword>
<feature type="transmembrane region" description="Helical" evidence="7">
    <location>
        <begin position="263"/>
        <end position="286"/>
    </location>
</feature>
<dbReference type="PANTHER" id="PTHR23513">
    <property type="entry name" value="INTEGRAL MEMBRANE EFFLUX PROTEIN-RELATED"/>
    <property type="match status" value="1"/>
</dbReference>
<evidence type="ECO:0000313" key="9">
    <source>
        <dbReference type="EMBL" id="GFE09868.1"/>
    </source>
</evidence>
<dbReference type="PROSITE" id="PS50850">
    <property type="entry name" value="MFS"/>
    <property type="match status" value="1"/>
</dbReference>
<feature type="transmembrane region" description="Helical" evidence="7">
    <location>
        <begin position="122"/>
        <end position="147"/>
    </location>
</feature>
<dbReference type="InterPro" id="IPR020846">
    <property type="entry name" value="MFS_dom"/>
</dbReference>
<dbReference type="Pfam" id="PF07690">
    <property type="entry name" value="MFS_1"/>
    <property type="match status" value="1"/>
</dbReference>
<reference evidence="9 10" key="1">
    <citation type="submission" date="2019-12" db="EMBL/GenBank/DDBJ databases">
        <title>Whole genome shotgun sequence of Streptomyces caniferus NBRC 15389.</title>
        <authorList>
            <person name="Ichikawa N."/>
            <person name="Kimura A."/>
            <person name="Kitahashi Y."/>
            <person name="Komaki H."/>
            <person name="Tamura T."/>
        </authorList>
    </citation>
    <scope>NUCLEOTIDE SEQUENCE [LARGE SCALE GENOMIC DNA]</scope>
    <source>
        <strain evidence="9 10">NBRC 15389</strain>
    </source>
</reference>
<dbReference type="AlphaFoldDB" id="A0A640SFH1"/>
<evidence type="ECO:0000256" key="7">
    <source>
        <dbReference type="SAM" id="Phobius"/>
    </source>
</evidence>
<evidence type="ECO:0000313" key="10">
    <source>
        <dbReference type="Proteomes" id="UP000435837"/>
    </source>
</evidence>
<keyword evidence="3 7" id="KW-0812">Transmembrane</keyword>
<evidence type="ECO:0000256" key="1">
    <source>
        <dbReference type="ARBA" id="ARBA00004651"/>
    </source>
</evidence>
<keyword evidence="4 7" id="KW-1133">Transmembrane helix</keyword>
<dbReference type="Gene3D" id="1.20.1250.20">
    <property type="entry name" value="MFS general substrate transporter like domains"/>
    <property type="match status" value="1"/>
</dbReference>
<feature type="transmembrane region" description="Helical" evidence="7">
    <location>
        <begin position="62"/>
        <end position="83"/>
    </location>
</feature>
<feature type="transmembrane region" description="Helical" evidence="7">
    <location>
        <begin position="322"/>
        <end position="349"/>
    </location>
</feature>
<feature type="transmembrane region" description="Helical" evidence="7">
    <location>
        <begin position="393"/>
        <end position="409"/>
    </location>
</feature>
<dbReference type="InterPro" id="IPR036259">
    <property type="entry name" value="MFS_trans_sf"/>
</dbReference>
<proteinExistence type="predicted"/>
<accession>A0A640SFH1</accession>
<evidence type="ECO:0000259" key="8">
    <source>
        <dbReference type="PROSITE" id="PS50850"/>
    </source>
</evidence>